<sequence>MTLILLQQYAQESLGDDYVHRERLLVEGQEVSPGVFEFGRTDSDVRMRMERSTLLNPDLDLRRWYRDHWDGSSELYDDLPPLESSNESDDELEEGADDPYNASWQAWVNTTSDCGLQPDLSPSPIGSMGDLCYEMSEETVRPGSDQWDLCSDEPQHGKSCGRQVGDLMADGVRSLLEFCQPYPGDDRIRPDAPCWTGKRFSVVSSWCEEGYYVRDRVNRLSTYLPSSMLENRHFELAAWYSGRVSERLLIPSEGTAPGHRIAVDDLLGIQLSFYMDEMVALDPVAYGSFVNIEPQPTEDRIDGSNVPMLYAFEMDRGGGVLTRVDVPRKKLLNPRLDLANLLARRRQKLDQAHRRALTYPMKA</sequence>
<reference evidence="2" key="1">
    <citation type="submission" date="2023-11" db="EMBL/GenBank/DDBJ databases">
        <authorList>
            <person name="De Vega J J."/>
            <person name="De Vega J J."/>
        </authorList>
    </citation>
    <scope>NUCLEOTIDE SEQUENCE</scope>
</reference>
<keyword evidence="3" id="KW-1185">Reference proteome</keyword>
<proteinExistence type="predicted"/>
<protein>
    <submittedName>
        <fullName evidence="2">Uncharacterized protein</fullName>
    </submittedName>
</protein>
<evidence type="ECO:0000313" key="3">
    <source>
        <dbReference type="Proteomes" id="UP001295794"/>
    </source>
</evidence>
<organism evidence="2 3">
    <name type="scientific">Mycena citricolor</name>
    <dbReference type="NCBI Taxonomy" id="2018698"/>
    <lineage>
        <taxon>Eukaryota</taxon>
        <taxon>Fungi</taxon>
        <taxon>Dikarya</taxon>
        <taxon>Basidiomycota</taxon>
        <taxon>Agaricomycotina</taxon>
        <taxon>Agaricomycetes</taxon>
        <taxon>Agaricomycetidae</taxon>
        <taxon>Agaricales</taxon>
        <taxon>Marasmiineae</taxon>
        <taxon>Mycenaceae</taxon>
        <taxon>Mycena</taxon>
    </lineage>
</organism>
<name>A0AAD2H2F5_9AGAR</name>
<feature type="compositionally biased region" description="Acidic residues" evidence="1">
    <location>
        <begin position="86"/>
        <end position="97"/>
    </location>
</feature>
<gene>
    <name evidence="2" type="ORF">MYCIT1_LOCUS8832</name>
</gene>
<accession>A0AAD2H2F5</accession>
<dbReference type="AlphaFoldDB" id="A0AAD2H2F5"/>
<evidence type="ECO:0000313" key="2">
    <source>
        <dbReference type="EMBL" id="CAK5266855.1"/>
    </source>
</evidence>
<dbReference type="Proteomes" id="UP001295794">
    <property type="component" value="Unassembled WGS sequence"/>
</dbReference>
<comment type="caution">
    <text evidence="2">The sequence shown here is derived from an EMBL/GenBank/DDBJ whole genome shotgun (WGS) entry which is preliminary data.</text>
</comment>
<feature type="region of interest" description="Disordered" evidence="1">
    <location>
        <begin position="75"/>
        <end position="97"/>
    </location>
</feature>
<dbReference type="EMBL" id="CAVNYO010000110">
    <property type="protein sequence ID" value="CAK5266855.1"/>
    <property type="molecule type" value="Genomic_DNA"/>
</dbReference>
<evidence type="ECO:0000256" key="1">
    <source>
        <dbReference type="SAM" id="MobiDB-lite"/>
    </source>
</evidence>